<proteinExistence type="predicted"/>
<dbReference type="HOGENOM" id="CLU_150162_0_0_1"/>
<evidence type="ECO:0000256" key="1">
    <source>
        <dbReference type="SAM" id="MobiDB-lite"/>
    </source>
</evidence>
<sequence>MHSLSFTLSVLLAFVAVHAAPQGQPSGAPSCTYNCPQADEAGFALGTSSDDGTNLFCSYPAFAGENPDDFYCKYSDSDATLSQDSDAGFCPARANPGSCQARRRSAVPRAPAPPMAAPVARAPTPEEIKIRASLKRRKPVPVEA</sequence>
<feature type="signal peptide" evidence="2">
    <location>
        <begin position="1"/>
        <end position="19"/>
    </location>
</feature>
<gene>
    <name evidence="3" type="ORF">K443DRAFT_675196</name>
</gene>
<reference evidence="3 4" key="1">
    <citation type="submission" date="2014-04" db="EMBL/GenBank/DDBJ databases">
        <authorList>
            <consortium name="DOE Joint Genome Institute"/>
            <person name="Kuo A."/>
            <person name="Kohler A."/>
            <person name="Nagy L.G."/>
            <person name="Floudas D."/>
            <person name="Copeland A."/>
            <person name="Barry K.W."/>
            <person name="Cichocki N."/>
            <person name="Veneault-Fourrey C."/>
            <person name="LaButti K."/>
            <person name="Lindquist E.A."/>
            <person name="Lipzen A."/>
            <person name="Lundell T."/>
            <person name="Morin E."/>
            <person name="Murat C."/>
            <person name="Sun H."/>
            <person name="Tunlid A."/>
            <person name="Henrissat B."/>
            <person name="Grigoriev I.V."/>
            <person name="Hibbett D.S."/>
            <person name="Martin F."/>
            <person name="Nordberg H.P."/>
            <person name="Cantor M.N."/>
            <person name="Hua S.X."/>
        </authorList>
    </citation>
    <scope>NUCLEOTIDE SEQUENCE [LARGE SCALE GENOMIC DNA]</scope>
    <source>
        <strain evidence="3 4">LaAM-08-1</strain>
    </source>
</reference>
<dbReference type="AlphaFoldDB" id="A0A0C9YBF4"/>
<keyword evidence="4" id="KW-1185">Reference proteome</keyword>
<evidence type="ECO:0000313" key="4">
    <source>
        <dbReference type="Proteomes" id="UP000054477"/>
    </source>
</evidence>
<dbReference type="EMBL" id="KN838560">
    <property type="protein sequence ID" value="KIK05418.1"/>
    <property type="molecule type" value="Genomic_DNA"/>
</dbReference>
<keyword evidence="2" id="KW-0732">Signal</keyword>
<reference evidence="4" key="2">
    <citation type="submission" date="2015-01" db="EMBL/GenBank/DDBJ databases">
        <title>Evolutionary Origins and Diversification of the Mycorrhizal Mutualists.</title>
        <authorList>
            <consortium name="DOE Joint Genome Institute"/>
            <consortium name="Mycorrhizal Genomics Consortium"/>
            <person name="Kohler A."/>
            <person name="Kuo A."/>
            <person name="Nagy L.G."/>
            <person name="Floudas D."/>
            <person name="Copeland A."/>
            <person name="Barry K.W."/>
            <person name="Cichocki N."/>
            <person name="Veneault-Fourrey C."/>
            <person name="LaButti K."/>
            <person name="Lindquist E.A."/>
            <person name="Lipzen A."/>
            <person name="Lundell T."/>
            <person name="Morin E."/>
            <person name="Murat C."/>
            <person name="Riley R."/>
            <person name="Ohm R."/>
            <person name="Sun H."/>
            <person name="Tunlid A."/>
            <person name="Henrissat B."/>
            <person name="Grigoriev I.V."/>
            <person name="Hibbett D.S."/>
            <person name="Martin F."/>
        </authorList>
    </citation>
    <scope>NUCLEOTIDE SEQUENCE [LARGE SCALE GENOMIC DNA]</scope>
    <source>
        <strain evidence="4">LaAM-08-1</strain>
    </source>
</reference>
<feature type="chain" id="PRO_5002223213" evidence="2">
    <location>
        <begin position="20"/>
        <end position="144"/>
    </location>
</feature>
<evidence type="ECO:0000313" key="3">
    <source>
        <dbReference type="EMBL" id="KIK05418.1"/>
    </source>
</evidence>
<feature type="region of interest" description="Disordered" evidence="1">
    <location>
        <begin position="95"/>
        <end position="124"/>
    </location>
</feature>
<protein>
    <submittedName>
        <fullName evidence="3">Uncharacterized protein</fullName>
    </submittedName>
</protein>
<dbReference type="Proteomes" id="UP000054477">
    <property type="component" value="Unassembled WGS sequence"/>
</dbReference>
<organism evidence="3 4">
    <name type="scientific">Laccaria amethystina LaAM-08-1</name>
    <dbReference type="NCBI Taxonomy" id="1095629"/>
    <lineage>
        <taxon>Eukaryota</taxon>
        <taxon>Fungi</taxon>
        <taxon>Dikarya</taxon>
        <taxon>Basidiomycota</taxon>
        <taxon>Agaricomycotina</taxon>
        <taxon>Agaricomycetes</taxon>
        <taxon>Agaricomycetidae</taxon>
        <taxon>Agaricales</taxon>
        <taxon>Agaricineae</taxon>
        <taxon>Hydnangiaceae</taxon>
        <taxon>Laccaria</taxon>
    </lineage>
</organism>
<name>A0A0C9YBF4_9AGAR</name>
<evidence type="ECO:0000256" key="2">
    <source>
        <dbReference type="SAM" id="SignalP"/>
    </source>
</evidence>
<dbReference type="OrthoDB" id="3262731at2759"/>
<accession>A0A0C9YBF4</accession>